<comment type="caution">
    <text evidence="2">The sequence shown here is derived from an EMBL/GenBank/DDBJ whole genome shotgun (WGS) entry which is preliminary data.</text>
</comment>
<evidence type="ECO:0000256" key="1">
    <source>
        <dbReference type="SAM" id="MobiDB-lite"/>
    </source>
</evidence>
<name>A0AAD4EWZ6_9PEZI</name>
<sequence>MPGRANTLSLRSIERNRCGWYTNRHTLISGIYFISAVDVRRRAVRPRGRSLPGRGGSASSLASALGPSQDEGLAEEALKAGELDRERAVLYGSPSVYERA</sequence>
<proteinExistence type="predicted"/>
<keyword evidence="3" id="KW-1185">Reference proteome</keyword>
<feature type="region of interest" description="Disordered" evidence="1">
    <location>
        <begin position="45"/>
        <end position="70"/>
    </location>
</feature>
<feature type="compositionally biased region" description="Low complexity" evidence="1">
    <location>
        <begin position="49"/>
        <end position="68"/>
    </location>
</feature>
<dbReference type="EMBL" id="JAHCVI010000003">
    <property type="protein sequence ID" value="KAG7287152.1"/>
    <property type="molecule type" value="Genomic_DNA"/>
</dbReference>
<accession>A0AAD4EWZ6</accession>
<organism evidence="2 3">
    <name type="scientific">Staphylotrichum longicolle</name>
    <dbReference type="NCBI Taxonomy" id="669026"/>
    <lineage>
        <taxon>Eukaryota</taxon>
        <taxon>Fungi</taxon>
        <taxon>Dikarya</taxon>
        <taxon>Ascomycota</taxon>
        <taxon>Pezizomycotina</taxon>
        <taxon>Sordariomycetes</taxon>
        <taxon>Sordariomycetidae</taxon>
        <taxon>Sordariales</taxon>
        <taxon>Chaetomiaceae</taxon>
        <taxon>Staphylotrichum</taxon>
    </lineage>
</organism>
<reference evidence="2" key="1">
    <citation type="submission" date="2023-02" db="EMBL/GenBank/DDBJ databases">
        <authorList>
            <person name="Palmer J.M."/>
        </authorList>
    </citation>
    <scope>NUCLEOTIDE SEQUENCE</scope>
    <source>
        <strain evidence="2">FW57</strain>
    </source>
</reference>
<evidence type="ECO:0000313" key="3">
    <source>
        <dbReference type="Proteomes" id="UP001197093"/>
    </source>
</evidence>
<dbReference type="Proteomes" id="UP001197093">
    <property type="component" value="Unassembled WGS sequence"/>
</dbReference>
<gene>
    <name evidence="2" type="ORF">NEMBOFW57_006657</name>
</gene>
<protein>
    <submittedName>
        <fullName evidence="2">Uncharacterized protein</fullName>
    </submittedName>
</protein>
<evidence type="ECO:0000313" key="2">
    <source>
        <dbReference type="EMBL" id="KAG7287152.1"/>
    </source>
</evidence>
<dbReference type="AlphaFoldDB" id="A0AAD4EWZ6"/>